<organism evidence="2 3">
    <name type="scientific">Pseudomonas putida</name>
    <name type="common">Arthrobacter siderocapsulatus</name>
    <dbReference type="NCBI Taxonomy" id="303"/>
    <lineage>
        <taxon>Bacteria</taxon>
        <taxon>Pseudomonadati</taxon>
        <taxon>Pseudomonadota</taxon>
        <taxon>Gammaproteobacteria</taxon>
        <taxon>Pseudomonadales</taxon>
        <taxon>Pseudomonadaceae</taxon>
        <taxon>Pseudomonas</taxon>
    </lineage>
</organism>
<dbReference type="Gene3D" id="1.40.20.10">
    <property type="entry name" value="CHAD domain"/>
    <property type="match status" value="1"/>
</dbReference>
<dbReference type="AlphaFoldDB" id="A0A1L5PN33"/>
<dbReference type="RefSeq" id="WP_075044536.1">
    <property type="nucleotide sequence ID" value="NZ_CP018743.1"/>
</dbReference>
<protein>
    <submittedName>
        <fullName evidence="2">Metal-chelation protein CHAD</fullName>
    </submittedName>
</protein>
<evidence type="ECO:0000259" key="1">
    <source>
        <dbReference type="PROSITE" id="PS51708"/>
    </source>
</evidence>
<evidence type="ECO:0000313" key="3">
    <source>
        <dbReference type="Proteomes" id="UP000185146"/>
    </source>
</evidence>
<feature type="domain" description="CHAD" evidence="1">
    <location>
        <begin position="1"/>
        <end position="257"/>
    </location>
</feature>
<name>A0A1L5PN33_PSEPU</name>
<reference evidence="2 3" key="1">
    <citation type="submission" date="2016-12" db="EMBL/GenBank/DDBJ databases">
        <title>Draft Genome Sequence of Mercury Resistant Pseudomonas DRA525.</title>
        <authorList>
            <person name="Drace K.M."/>
        </authorList>
    </citation>
    <scope>NUCLEOTIDE SEQUENCE [LARGE SCALE GENOMIC DNA]</scope>
    <source>
        <strain evidence="2 3">DRA525</strain>
    </source>
</reference>
<dbReference type="Proteomes" id="UP000185146">
    <property type="component" value="Chromosome"/>
</dbReference>
<dbReference type="Pfam" id="PF05235">
    <property type="entry name" value="CHAD"/>
    <property type="match status" value="1"/>
</dbReference>
<accession>A0A1L5PN33</accession>
<dbReference type="InterPro" id="IPR038186">
    <property type="entry name" value="CHAD_dom_sf"/>
</dbReference>
<dbReference type="PROSITE" id="PS51708">
    <property type="entry name" value="CHAD"/>
    <property type="match status" value="1"/>
</dbReference>
<evidence type="ECO:0000313" key="2">
    <source>
        <dbReference type="EMBL" id="APO81569.1"/>
    </source>
</evidence>
<dbReference type="InterPro" id="IPR007899">
    <property type="entry name" value="CHAD_dom"/>
</dbReference>
<dbReference type="PANTHER" id="PTHR39339">
    <property type="entry name" value="SLR1444 PROTEIN"/>
    <property type="match status" value="1"/>
</dbReference>
<dbReference type="EMBL" id="CP018743">
    <property type="protein sequence ID" value="APO81569.1"/>
    <property type="molecule type" value="Genomic_DNA"/>
</dbReference>
<proteinExistence type="predicted"/>
<dbReference type="SMART" id="SM00880">
    <property type="entry name" value="CHAD"/>
    <property type="match status" value="1"/>
</dbReference>
<dbReference type="PANTHER" id="PTHR39339:SF1">
    <property type="entry name" value="CHAD DOMAIN-CONTAINING PROTEIN"/>
    <property type="match status" value="1"/>
</dbReference>
<gene>
    <name evidence="2" type="ORF">BL240_08955</name>
</gene>
<sequence length="259" mass="29317">MSAMLDHVVAQIVALQVRLLACRERLAADTDSEALHDLRTTLRRLRSLLRPLRGLPGVEQLEDAAKSLGTLTTPLRDREVLAAELIGRGFAEAGQRRLEGRGSTFASVAASPQLTRVLAIVDAFPLFLRAAGREGLVKALEKRIDKRLVKQWRKLHKALQDPAHDRHRLRLLIKRARYGDEAYPQLDHAGKQLRRLLKQAQGDLGDWHDRLQWLLQARDHADLASCKAAWEQELHEAERHSDVTLDALQQALARRKPEK</sequence>